<evidence type="ECO:0000313" key="9">
    <source>
        <dbReference type="Proteomes" id="UP000283509"/>
    </source>
</evidence>
<dbReference type="OrthoDB" id="6075074at2759"/>
<reference evidence="8 9" key="2">
    <citation type="submission" date="2019-01" db="EMBL/GenBank/DDBJ databases">
        <title>The decoding of complex shrimp genome reveals the adaptation for benthos swimmer, frequently molting mechanism and breeding impact on genome.</title>
        <authorList>
            <person name="Sun Y."/>
            <person name="Gao Y."/>
            <person name="Yu Y."/>
        </authorList>
    </citation>
    <scope>NUCLEOTIDE SEQUENCE [LARGE SCALE GENOMIC DNA]</scope>
    <source>
        <tissue evidence="8">Muscle</tissue>
    </source>
</reference>
<dbReference type="GO" id="GO:0016042">
    <property type="term" value="P:lipid catabolic process"/>
    <property type="evidence" value="ECO:0007669"/>
    <property type="project" value="UniProtKB-KW"/>
</dbReference>
<dbReference type="InterPro" id="IPR016090">
    <property type="entry name" value="PLA2-like_dom"/>
</dbReference>
<keyword evidence="4" id="KW-0442">Lipid degradation</keyword>
<dbReference type="Pfam" id="PF05826">
    <property type="entry name" value="Phospholip_A2_2"/>
    <property type="match status" value="2"/>
</dbReference>
<keyword evidence="9" id="KW-1185">Reference proteome</keyword>
<dbReference type="InterPro" id="IPR033113">
    <property type="entry name" value="PLA2_histidine"/>
</dbReference>
<organism evidence="8 9">
    <name type="scientific">Penaeus vannamei</name>
    <name type="common">Whiteleg shrimp</name>
    <name type="synonym">Litopenaeus vannamei</name>
    <dbReference type="NCBI Taxonomy" id="6689"/>
    <lineage>
        <taxon>Eukaryota</taxon>
        <taxon>Metazoa</taxon>
        <taxon>Ecdysozoa</taxon>
        <taxon>Arthropoda</taxon>
        <taxon>Crustacea</taxon>
        <taxon>Multicrustacea</taxon>
        <taxon>Malacostraca</taxon>
        <taxon>Eumalacostraca</taxon>
        <taxon>Eucarida</taxon>
        <taxon>Decapoda</taxon>
        <taxon>Dendrobranchiata</taxon>
        <taxon>Penaeoidea</taxon>
        <taxon>Penaeidae</taxon>
        <taxon>Penaeus</taxon>
    </lineage>
</organism>
<comment type="caution">
    <text evidence="8">The sequence shown here is derived from an EMBL/GenBank/DDBJ whole genome shotgun (WGS) entry which is preliminary data.</text>
</comment>
<dbReference type="EMBL" id="QCYY01003158">
    <property type="protein sequence ID" value="ROT65006.1"/>
    <property type="molecule type" value="Genomic_DNA"/>
</dbReference>
<dbReference type="PROSITE" id="PS00118">
    <property type="entry name" value="PA2_HIS"/>
    <property type="match status" value="1"/>
</dbReference>
<evidence type="ECO:0000256" key="2">
    <source>
        <dbReference type="ARBA" id="ARBA00004613"/>
    </source>
</evidence>
<dbReference type="STRING" id="6689.A0A3R7NRT1"/>
<proteinExistence type="predicted"/>
<dbReference type="PANTHER" id="PTHR12253">
    <property type="entry name" value="RH14732P"/>
    <property type="match status" value="1"/>
</dbReference>
<protein>
    <recommendedName>
        <fullName evidence="7">Phospholipase A2-like central domain-containing protein</fullName>
    </recommendedName>
</protein>
<dbReference type="GO" id="GO:0004623">
    <property type="term" value="F:phospholipase A2 activity"/>
    <property type="evidence" value="ECO:0007669"/>
    <property type="project" value="InterPro"/>
</dbReference>
<feature type="compositionally biased region" description="Polar residues" evidence="6">
    <location>
        <begin position="307"/>
        <end position="317"/>
    </location>
</feature>
<name>A0A3R7NRT1_PENVA</name>
<feature type="compositionally biased region" description="Basic residues" evidence="6">
    <location>
        <begin position="160"/>
        <end position="172"/>
    </location>
</feature>
<accession>A0A3R7NRT1</accession>
<evidence type="ECO:0000259" key="7">
    <source>
        <dbReference type="Pfam" id="PF05826"/>
    </source>
</evidence>
<dbReference type="GO" id="GO:0050482">
    <property type="term" value="P:arachidonate secretion"/>
    <property type="evidence" value="ECO:0007669"/>
    <property type="project" value="InterPro"/>
</dbReference>
<gene>
    <name evidence="8" type="ORF">C7M84_017060</name>
</gene>
<evidence type="ECO:0000256" key="1">
    <source>
        <dbReference type="ARBA" id="ARBA00001913"/>
    </source>
</evidence>
<evidence type="ECO:0000256" key="5">
    <source>
        <dbReference type="ARBA" id="ARBA00023098"/>
    </source>
</evidence>
<dbReference type="GO" id="GO:0005576">
    <property type="term" value="C:extracellular region"/>
    <property type="evidence" value="ECO:0007669"/>
    <property type="project" value="UniProtKB-SubCell"/>
</dbReference>
<evidence type="ECO:0000256" key="6">
    <source>
        <dbReference type="SAM" id="MobiDB-lite"/>
    </source>
</evidence>
<dbReference type="InterPro" id="IPR036444">
    <property type="entry name" value="PLipase_A2_dom_sf"/>
</dbReference>
<dbReference type="Gene3D" id="1.20.90.10">
    <property type="entry name" value="Phospholipase A2 domain"/>
    <property type="match status" value="2"/>
</dbReference>
<feature type="compositionally biased region" description="Basic residues" evidence="6">
    <location>
        <begin position="319"/>
        <end position="338"/>
    </location>
</feature>
<evidence type="ECO:0000256" key="4">
    <source>
        <dbReference type="ARBA" id="ARBA00022963"/>
    </source>
</evidence>
<dbReference type="AlphaFoldDB" id="A0A3R7NRT1"/>
<reference evidence="8 9" key="1">
    <citation type="submission" date="2018-04" db="EMBL/GenBank/DDBJ databases">
        <authorList>
            <person name="Zhang X."/>
            <person name="Yuan J."/>
            <person name="Li F."/>
            <person name="Xiang J."/>
        </authorList>
    </citation>
    <scope>NUCLEOTIDE SEQUENCE [LARGE SCALE GENOMIC DNA]</scope>
    <source>
        <tissue evidence="8">Muscle</tissue>
    </source>
</reference>
<feature type="compositionally biased region" description="Low complexity" evidence="6">
    <location>
        <begin position="277"/>
        <end position="289"/>
    </location>
</feature>
<keyword evidence="5" id="KW-0443">Lipid metabolism</keyword>
<sequence length="414" mass="46563">MACFSLGHRMPNFIAQDDLTDGQHEIRIHFNGVNAKQTSVGHDQGSESGLVLRQISHHRHLLTLIYVGEVTDRISVDGLSLRDCELTSEEEEVEKFLRGFREDAELAMDTPPVWSWAGPLHNISFVHLSEEAELPEYLRPVVHFRQLRAQCKDHHRRVRAGVKAERRSHKSHGAASATRDENSDLGKRWVLNELLILPGTHWCGNEDMASSYSDLSGFVGADSCCRTHDMCPVNIHGLTRKYGIYNSRLTTISHCACDESLAFRSRLVCQSRFAKSTPLSLSPSSDQSSGNEKRDNVCKEADRTRATSRGRSTQVQTRGRARVLKARPSPRHAIPARRRSRRSVLDSLRFPATKWCGVGYSASVYGELGGESSTDMCCRQHDLHCPYYVTSFEKKYGIVNWGIGTINHCACDER</sequence>
<feature type="region of interest" description="Disordered" evidence="6">
    <location>
        <begin position="160"/>
        <end position="180"/>
    </location>
</feature>
<evidence type="ECO:0000313" key="8">
    <source>
        <dbReference type="EMBL" id="ROT65006.1"/>
    </source>
</evidence>
<dbReference type="SUPFAM" id="SSF48619">
    <property type="entry name" value="Phospholipase A2, PLA2"/>
    <property type="match status" value="2"/>
</dbReference>
<comment type="cofactor">
    <cofactor evidence="1">
        <name>Ca(2+)</name>
        <dbReference type="ChEBI" id="CHEBI:29108"/>
    </cofactor>
</comment>
<comment type="subcellular location">
    <subcellularLocation>
        <location evidence="2">Secreted</location>
    </subcellularLocation>
</comment>
<feature type="compositionally biased region" description="Basic and acidic residues" evidence="6">
    <location>
        <begin position="291"/>
        <end position="305"/>
    </location>
</feature>
<feature type="region of interest" description="Disordered" evidence="6">
    <location>
        <begin position="277"/>
        <end position="338"/>
    </location>
</feature>
<feature type="domain" description="Phospholipase A2-like central" evidence="7">
    <location>
        <begin position="350"/>
        <end position="414"/>
    </location>
</feature>
<keyword evidence="3" id="KW-0964">Secreted</keyword>
<evidence type="ECO:0000256" key="3">
    <source>
        <dbReference type="ARBA" id="ARBA00022525"/>
    </source>
</evidence>
<feature type="domain" description="Phospholipase A2-like central" evidence="7">
    <location>
        <begin position="196"/>
        <end position="261"/>
    </location>
</feature>
<dbReference type="Proteomes" id="UP000283509">
    <property type="component" value="Unassembled WGS sequence"/>
</dbReference>
<dbReference type="GO" id="GO:0006644">
    <property type="term" value="P:phospholipid metabolic process"/>
    <property type="evidence" value="ECO:0007669"/>
    <property type="project" value="InterPro"/>
</dbReference>